<organism evidence="1 2">
    <name type="scientific">Gordonia mangrovi</name>
    <dbReference type="NCBI Taxonomy" id="2665643"/>
    <lineage>
        <taxon>Bacteria</taxon>
        <taxon>Bacillati</taxon>
        <taxon>Actinomycetota</taxon>
        <taxon>Actinomycetes</taxon>
        <taxon>Mycobacteriales</taxon>
        <taxon>Gordoniaceae</taxon>
        <taxon>Gordonia</taxon>
    </lineage>
</organism>
<sequence>MQKRPTRTEVRPVASGEVVSGQHGDVAVASEATSALPIGTVVTNGGRVSATRFPGQAPTTPPFTREELIGLDDALKAASEKAHVRFSVFIGELGADAVADARAVLLSAPEPAHGALIAVSPNSHDVVVVSGVDVADRVNDRVAQLGVTAAVTSFRQGDLIDGLIAALRVMSTAAAAS</sequence>
<name>A0A6L7GU03_9ACTN</name>
<dbReference type="Proteomes" id="UP000475545">
    <property type="component" value="Unassembled WGS sequence"/>
</dbReference>
<reference evidence="1 2" key="1">
    <citation type="submission" date="2019-11" db="EMBL/GenBank/DDBJ databases">
        <title>Gordonia sp. nov., a novel actinobacterium isolated from mangrove soil in Hainan.</title>
        <authorList>
            <person name="Huang X."/>
            <person name="Xie Y."/>
            <person name="Chu X."/>
            <person name="Xiao K."/>
        </authorList>
    </citation>
    <scope>NUCLEOTIDE SEQUENCE [LARGE SCALE GENOMIC DNA]</scope>
    <source>
        <strain evidence="1 2">HNM0687</strain>
    </source>
</reference>
<comment type="caution">
    <text evidence="1">The sequence shown here is derived from an EMBL/GenBank/DDBJ whole genome shotgun (WGS) entry which is preliminary data.</text>
</comment>
<dbReference type="EMBL" id="WMBR01000003">
    <property type="protein sequence ID" value="MXP22551.1"/>
    <property type="molecule type" value="Genomic_DNA"/>
</dbReference>
<gene>
    <name evidence="1" type="ORF">GIY30_14495</name>
</gene>
<dbReference type="AlphaFoldDB" id="A0A6L7GU03"/>
<accession>A0A6L7GU03</accession>
<proteinExistence type="predicted"/>
<evidence type="ECO:0000313" key="2">
    <source>
        <dbReference type="Proteomes" id="UP000475545"/>
    </source>
</evidence>
<keyword evidence="2" id="KW-1185">Reference proteome</keyword>
<dbReference type="Pfam" id="PF17174">
    <property type="entry name" value="DUF5130"/>
    <property type="match status" value="1"/>
</dbReference>
<dbReference type="InterPro" id="IPR033437">
    <property type="entry name" value="DUF5130"/>
</dbReference>
<evidence type="ECO:0000313" key="1">
    <source>
        <dbReference type="EMBL" id="MXP22551.1"/>
    </source>
</evidence>
<protein>
    <submittedName>
        <fullName evidence="1">DUF5130 family protein</fullName>
    </submittedName>
</protein>